<accession>A0A6J1R1E6</accession>
<dbReference type="RefSeq" id="XP_024886644.1">
    <property type="nucleotide sequence ID" value="XM_025030876.1"/>
</dbReference>
<dbReference type="GeneID" id="112464086"/>
<evidence type="ECO:0000256" key="1">
    <source>
        <dbReference type="SAM" id="SignalP"/>
    </source>
</evidence>
<feature type="chain" id="PRO_5044639340" evidence="1">
    <location>
        <begin position="30"/>
        <end position="183"/>
    </location>
</feature>
<dbReference type="Proteomes" id="UP000504618">
    <property type="component" value="Unplaced"/>
</dbReference>
<dbReference type="GO" id="GO:0140560">
    <property type="term" value="F:xylosyl alpha-1,3-xylosyltransferase activity"/>
    <property type="evidence" value="ECO:0007669"/>
    <property type="project" value="TreeGrafter"/>
</dbReference>
<name>A0A6J1R1E6_9HYME</name>
<evidence type="ECO:0000313" key="3">
    <source>
        <dbReference type="RefSeq" id="XP_024886644.1"/>
    </source>
</evidence>
<feature type="signal peptide" evidence="1">
    <location>
        <begin position="1"/>
        <end position="29"/>
    </location>
</feature>
<dbReference type="RefSeq" id="XP_024886646.1">
    <property type="nucleotide sequence ID" value="XM_025030878.1"/>
</dbReference>
<evidence type="ECO:0000313" key="5">
    <source>
        <dbReference type="RefSeq" id="XP_024886646.1"/>
    </source>
</evidence>
<keyword evidence="1" id="KW-0732">Signal</keyword>
<sequence>MPLLRKVLLRLTVLALLLVALYCYQTSDGGRWVLFSPQTRNRSLANLTAASAATAYSINYLSSTASIKPRNQTNYYNIWCIFTKVASNSPMRRKFQIFTDSLLRFASVDIAFHVIIDDDSRDIAAIVIQNVMASTGKFMEVCSCMIFLIFNKLKQIGPYEYIALSLKYLYNFPRKKIGIIMWA</sequence>
<dbReference type="PANTHER" id="PTHR46612">
    <property type="entry name" value="XYLOSIDE XYLOSYLTRANSFERASE 1"/>
    <property type="match status" value="1"/>
</dbReference>
<dbReference type="OrthoDB" id="7554021at2759"/>
<protein>
    <submittedName>
        <fullName evidence="3 4">Uncharacterized protein LOC112464086</fullName>
    </submittedName>
</protein>
<reference evidence="3 4" key="1">
    <citation type="submission" date="2025-04" db="UniProtKB">
        <authorList>
            <consortium name="RefSeq"/>
        </authorList>
    </citation>
    <scope>IDENTIFICATION</scope>
    <source>
        <tissue evidence="3 4">Whole body</tissue>
    </source>
</reference>
<dbReference type="InterPro" id="IPR042465">
    <property type="entry name" value="XXLT1"/>
</dbReference>
<gene>
    <name evidence="3 4 5" type="primary">LOC112464086</name>
</gene>
<dbReference type="GO" id="GO:0005789">
    <property type="term" value="C:endoplasmic reticulum membrane"/>
    <property type="evidence" value="ECO:0007669"/>
    <property type="project" value="TreeGrafter"/>
</dbReference>
<evidence type="ECO:0000313" key="2">
    <source>
        <dbReference type="Proteomes" id="UP000504618"/>
    </source>
</evidence>
<dbReference type="PANTHER" id="PTHR46612:SF1">
    <property type="entry name" value="XYLOSIDE XYLOSYLTRANSFERASE 1"/>
    <property type="match status" value="1"/>
</dbReference>
<keyword evidence="2" id="KW-1185">Reference proteome</keyword>
<organism evidence="2 4">
    <name type="scientific">Temnothorax curvispinosus</name>
    <dbReference type="NCBI Taxonomy" id="300111"/>
    <lineage>
        <taxon>Eukaryota</taxon>
        <taxon>Metazoa</taxon>
        <taxon>Ecdysozoa</taxon>
        <taxon>Arthropoda</taxon>
        <taxon>Hexapoda</taxon>
        <taxon>Insecta</taxon>
        <taxon>Pterygota</taxon>
        <taxon>Neoptera</taxon>
        <taxon>Endopterygota</taxon>
        <taxon>Hymenoptera</taxon>
        <taxon>Apocrita</taxon>
        <taxon>Aculeata</taxon>
        <taxon>Formicoidea</taxon>
        <taxon>Formicidae</taxon>
        <taxon>Myrmicinae</taxon>
        <taxon>Temnothorax</taxon>
    </lineage>
</organism>
<dbReference type="AlphaFoldDB" id="A0A6J1R1E6"/>
<dbReference type="GO" id="GO:0016266">
    <property type="term" value="P:protein O-linked glycosylation via N-acetyl-galactosamine"/>
    <property type="evidence" value="ECO:0007669"/>
    <property type="project" value="TreeGrafter"/>
</dbReference>
<dbReference type="RefSeq" id="XP_024886645.1">
    <property type="nucleotide sequence ID" value="XM_025030877.1"/>
</dbReference>
<evidence type="ECO:0000313" key="4">
    <source>
        <dbReference type="RefSeq" id="XP_024886645.1"/>
    </source>
</evidence>
<proteinExistence type="predicted"/>